<evidence type="ECO:0000259" key="4">
    <source>
        <dbReference type="PROSITE" id="PS52004"/>
    </source>
</evidence>
<evidence type="ECO:0000313" key="6">
    <source>
        <dbReference type="Proteomes" id="UP001327957"/>
    </source>
</evidence>
<dbReference type="CDD" id="cd00833">
    <property type="entry name" value="PKS"/>
    <property type="match status" value="1"/>
</dbReference>
<dbReference type="InterPro" id="IPR050091">
    <property type="entry name" value="PKS_NRPS_Biosynth_Enz"/>
</dbReference>
<dbReference type="GO" id="GO:0044550">
    <property type="term" value="P:secondary metabolite biosynthetic process"/>
    <property type="evidence" value="ECO:0007669"/>
    <property type="project" value="TreeGrafter"/>
</dbReference>
<dbReference type="InterPro" id="IPR014030">
    <property type="entry name" value="Ketoacyl_synth_N"/>
</dbReference>
<accession>A0AAV9TBW1</accession>
<dbReference type="PROSITE" id="PS00606">
    <property type="entry name" value="KS3_1"/>
    <property type="match status" value="1"/>
</dbReference>
<keyword evidence="1" id="KW-0596">Phosphopantetheine</keyword>
<dbReference type="PROSITE" id="PS52004">
    <property type="entry name" value="KS3_2"/>
    <property type="match status" value="1"/>
</dbReference>
<feature type="domain" description="Ketosynthase family 3 (KS3)" evidence="4">
    <location>
        <begin position="69"/>
        <end position="413"/>
    </location>
</feature>
<evidence type="ECO:0000256" key="3">
    <source>
        <dbReference type="ARBA" id="ARBA00022679"/>
    </source>
</evidence>
<evidence type="ECO:0000256" key="2">
    <source>
        <dbReference type="ARBA" id="ARBA00022553"/>
    </source>
</evidence>
<dbReference type="InterPro" id="IPR016039">
    <property type="entry name" value="Thiolase-like"/>
</dbReference>
<dbReference type="Pfam" id="PF00109">
    <property type="entry name" value="ketoacyl-synt"/>
    <property type="match status" value="1"/>
</dbReference>
<dbReference type="GO" id="GO:0006633">
    <property type="term" value="P:fatty acid biosynthetic process"/>
    <property type="evidence" value="ECO:0007669"/>
    <property type="project" value="InterPro"/>
</dbReference>
<dbReference type="SMART" id="SM00825">
    <property type="entry name" value="PKS_KS"/>
    <property type="match status" value="1"/>
</dbReference>
<name>A0AAV9TBW1_9PEZI</name>
<keyword evidence="2" id="KW-0597">Phosphoprotein</keyword>
<dbReference type="Proteomes" id="UP001327957">
    <property type="component" value="Unassembled WGS sequence"/>
</dbReference>
<dbReference type="Gene3D" id="3.40.47.10">
    <property type="match status" value="1"/>
</dbReference>
<dbReference type="GO" id="GO:0004315">
    <property type="term" value="F:3-oxoacyl-[acyl-carrier-protein] synthase activity"/>
    <property type="evidence" value="ECO:0007669"/>
    <property type="project" value="InterPro"/>
</dbReference>
<dbReference type="InterPro" id="IPR018201">
    <property type="entry name" value="Ketoacyl_synth_AS"/>
</dbReference>
<reference evidence="5 6" key="1">
    <citation type="submission" date="2023-04" db="EMBL/GenBank/DDBJ databases">
        <title>Colletotrichum tabacum stain YC1 causing leaf anthracnose on Nicotiana tabacum(L.) cv.</title>
        <authorList>
            <person name="Ji Z."/>
            <person name="Wang M."/>
            <person name="Zhang J."/>
            <person name="Wang N."/>
            <person name="Zhou Z."/>
        </authorList>
    </citation>
    <scope>NUCLEOTIDE SEQUENCE [LARGE SCALE GENOMIC DNA]</scope>
    <source>
        <strain evidence="5 6">YC1</strain>
    </source>
</reference>
<dbReference type="GO" id="GO:0004312">
    <property type="term" value="F:fatty acid synthase activity"/>
    <property type="evidence" value="ECO:0007669"/>
    <property type="project" value="TreeGrafter"/>
</dbReference>
<dbReference type="SUPFAM" id="SSF53901">
    <property type="entry name" value="Thiolase-like"/>
    <property type="match status" value="1"/>
</dbReference>
<keyword evidence="3" id="KW-0808">Transferase</keyword>
<gene>
    <name evidence="5" type="ORF">QIS74_08538</name>
</gene>
<dbReference type="InterPro" id="IPR020841">
    <property type="entry name" value="PKS_Beta-ketoAc_synthase_dom"/>
</dbReference>
<dbReference type="PANTHER" id="PTHR43775:SF37">
    <property type="entry name" value="SI:DKEY-61P9.11"/>
    <property type="match status" value="1"/>
</dbReference>
<dbReference type="EMBL" id="JASAOK010000043">
    <property type="protein sequence ID" value="KAK6215519.1"/>
    <property type="molecule type" value="Genomic_DNA"/>
</dbReference>
<comment type="caution">
    <text evidence="5">The sequence shown here is derived from an EMBL/GenBank/DDBJ whole genome shotgun (WGS) entry which is preliminary data.</text>
</comment>
<keyword evidence="6" id="KW-1185">Reference proteome</keyword>
<dbReference type="PANTHER" id="PTHR43775">
    <property type="entry name" value="FATTY ACID SYNTHASE"/>
    <property type="match status" value="1"/>
</dbReference>
<proteinExistence type="predicted"/>
<evidence type="ECO:0000313" key="5">
    <source>
        <dbReference type="EMBL" id="KAK6215519.1"/>
    </source>
</evidence>
<dbReference type="AlphaFoldDB" id="A0AAV9TBW1"/>
<protein>
    <recommendedName>
        <fullName evidence="4">Ketosynthase family 3 (KS3) domain-containing protein</fullName>
    </recommendedName>
</protein>
<sequence>MLLQALRDILQRPSIQTGVLETTVQILKQAESPPILQNFGPAAQWTAFFHRLEAAGDDNDNDDNDDDDGDLIAITGFSGRFLGAESCEDLWDLLCDGLIVSGEMPLERVADGFGGPLPQGCFIEKAGQFDASFFDMSRHVARQTDPAHQLLLHVTQESLGMAGYMATGSGTTCHVGTFVGQATDDWREHNMDPLDAYYMTGGLRAFGRLNHFFGWDGPSLSVDTACSSSGMALDLAVQALRGRKCDMAVAGGVSIVTGGADVGICAGLGSGGLLGVPCTGTACKTFGAAAEGYRRGEAVAVVVPERLSDARRCRDVVHGVIRGVATHHSTGTSPNITRPSVAAQVSLLRQFRHESLRLPADFSYVDIMARGRRRATAPRWRPFQLSSAAVIIDNMMTGGGPTTTFGLAASRPV</sequence>
<evidence type="ECO:0000256" key="1">
    <source>
        <dbReference type="ARBA" id="ARBA00022450"/>
    </source>
</evidence>
<organism evidence="5 6">
    <name type="scientific">Colletotrichum tabaci</name>
    <dbReference type="NCBI Taxonomy" id="1209068"/>
    <lineage>
        <taxon>Eukaryota</taxon>
        <taxon>Fungi</taxon>
        <taxon>Dikarya</taxon>
        <taxon>Ascomycota</taxon>
        <taxon>Pezizomycotina</taxon>
        <taxon>Sordariomycetes</taxon>
        <taxon>Hypocreomycetidae</taxon>
        <taxon>Glomerellales</taxon>
        <taxon>Glomerellaceae</taxon>
        <taxon>Colletotrichum</taxon>
        <taxon>Colletotrichum destructivum species complex</taxon>
    </lineage>
</organism>